<dbReference type="PRINTS" id="PR00744">
    <property type="entry name" value="GLHYDRLASE37"/>
</dbReference>
<comment type="catalytic activity">
    <reaction evidence="1 5">
        <text>alpha,alpha-trehalose + H2O = alpha-D-glucose + beta-D-glucose</text>
        <dbReference type="Rhea" id="RHEA:32675"/>
        <dbReference type="ChEBI" id="CHEBI:15377"/>
        <dbReference type="ChEBI" id="CHEBI:15903"/>
        <dbReference type="ChEBI" id="CHEBI:16551"/>
        <dbReference type="ChEBI" id="CHEBI:17925"/>
        <dbReference type="EC" id="3.2.1.28"/>
    </reaction>
</comment>
<keyword evidence="8" id="KW-1185">Reference proteome</keyword>
<dbReference type="eggNOG" id="KOG0602">
    <property type="taxonomic scope" value="Eukaryota"/>
</dbReference>
<dbReference type="InterPro" id="IPR008928">
    <property type="entry name" value="6-hairpin_glycosidase_sf"/>
</dbReference>
<dbReference type="STRING" id="764103.G7DT19"/>
<dbReference type="HOGENOM" id="CLU_006451_1_3_1"/>
<gene>
    <name evidence="7" type="primary">Mo00544</name>
    <name evidence="7" type="ORF">E5Q_00544</name>
</gene>
<evidence type="ECO:0000313" key="7">
    <source>
        <dbReference type="EMBL" id="GAA93898.1"/>
    </source>
</evidence>
<reference evidence="7 8" key="2">
    <citation type="journal article" date="2012" name="Open Biol.">
        <title>Characteristics of nucleosomes and linker DNA regions on the genome of the basidiomycete Mixia osmundae revealed by mono- and dinucleosome mapping.</title>
        <authorList>
            <person name="Nishida H."/>
            <person name="Kondo S."/>
            <person name="Matsumoto T."/>
            <person name="Suzuki Y."/>
            <person name="Yoshikawa H."/>
            <person name="Taylor T.D."/>
            <person name="Sugiyama J."/>
        </authorList>
    </citation>
    <scope>NUCLEOTIDE SEQUENCE [LARGE SCALE GENOMIC DNA]</scope>
    <source>
        <strain evidence="8">CBS 9802 / IAM 14324 / JCM 22182 / KY 12970</strain>
    </source>
</reference>
<dbReference type="InterPro" id="IPR011120">
    <property type="entry name" value="Trehalase_Ca-bd"/>
</dbReference>
<dbReference type="GO" id="GO:0004555">
    <property type="term" value="F:alpha,alpha-trehalase activity"/>
    <property type="evidence" value="ECO:0007669"/>
    <property type="project" value="UniProtKB-EC"/>
</dbReference>
<dbReference type="EMBL" id="BABT02000025">
    <property type="protein sequence ID" value="GAA93898.1"/>
    <property type="molecule type" value="Genomic_DNA"/>
</dbReference>
<organism evidence="7 8">
    <name type="scientific">Mixia osmundae (strain CBS 9802 / IAM 14324 / JCM 22182 / KY 12970)</name>
    <dbReference type="NCBI Taxonomy" id="764103"/>
    <lineage>
        <taxon>Eukaryota</taxon>
        <taxon>Fungi</taxon>
        <taxon>Dikarya</taxon>
        <taxon>Basidiomycota</taxon>
        <taxon>Pucciniomycotina</taxon>
        <taxon>Mixiomycetes</taxon>
        <taxon>Mixiales</taxon>
        <taxon>Mixiaceae</taxon>
        <taxon>Mixia</taxon>
    </lineage>
</organism>
<evidence type="ECO:0000256" key="2">
    <source>
        <dbReference type="ARBA" id="ARBA00005615"/>
    </source>
</evidence>
<evidence type="ECO:0000313" key="8">
    <source>
        <dbReference type="Proteomes" id="UP000009131"/>
    </source>
</evidence>
<dbReference type="OrthoDB" id="3542292at2759"/>
<feature type="domain" description="Neutral trehalase Ca2+ binding" evidence="6">
    <location>
        <begin position="326"/>
        <end position="355"/>
    </location>
</feature>
<sequence length="1004" mass="112456">MISCHTYAGPSCEFPPRKTWRQTVERGPPVTTVPTQRPHNLSGDLCQLDKHTGELLSTIWRANWRYSQPFSASSAVLSGPTTRNTLLPSKPMSRIRVGTGGEISLGEEFPGIWPTLHVKEVRICFALCLPSSTARRALALYNSDRRQQPWKRSTVHCQLLPALLRITSLSTPGLTYLTLQSLPACLSNQLSSLESICQQGALSSILLLLYTQSMDGGAADTIADLKKPLPLGTPNNQAAATSTSERGDVYGGAALPATAQASTYYKDDRPVAGLKTRTLSLRGETGGTVRRPNVWEGETTRVQRRLSHDAKDAEPRKFLIDVDTTMRLILEQEDTDGDFQISITDAGPKIIALGTATSNGFKSFDVRGTWMLSVLLQELALARQFGRRHIVLDQARLSENPVDRLSRMIKTIFWHNLTRSIDEEGLEAICKDPKNRGSNQAPRIYVPIDEPEMAAYYRRMALAKPELGLDVQILPREITAEYVQSLNDKPGILALAMERTMTGSGEKTLAGIPFIVPGARFNELYNWDSYFIALGLLVDDDVLKARGIVEHFAFEIRHYGKILNGSRSYYLCRSQPPFLTDLAMQVYARLEHNAANKEWLRRAIKAAIKEYHVVWMAAPRLDPKTGLSRYRPDGKGIPPETEASHFTHVLQPYAKKNGISVNDYIRKYNSGEIEEPELDAFFLHDRAVRESGHDTSYRLEGKCADLATIDLNALLFKYETDVATAISEVFDDDFELDEDFALAPFPFGTEVPHETAHVSGERSTGKKQKASDWIERARRRKKLVDHYCWNEGKGMFFDYNTVKHAQEVYESAATFWPLWSGMATPPQADLLVKKALPKFEVMGGLVAGTEESTGQSRLSGPSRQWDWPSAWSPHQILCWVGLERYGYTIDAQRLAYRWLYMLTAAFVDFNGVVPEKFDAVKLSHRVDAEYGNQGVDFQYVPVGGFGWTNASYQIGLTLMTSHQRRALGALTKPEVFFAAARRPHHHSEDKIPFDLSADDNTQAE</sequence>
<keyword evidence="4 5" id="KW-0326">Glycosidase</keyword>
<dbReference type="Proteomes" id="UP000009131">
    <property type="component" value="Unassembled WGS sequence"/>
</dbReference>
<dbReference type="InterPro" id="IPR018232">
    <property type="entry name" value="Glyco_hydro_37_CS"/>
</dbReference>
<comment type="similarity">
    <text evidence="2 5">Belongs to the glycosyl hydrolase 37 family.</text>
</comment>
<dbReference type="InParanoid" id="G7DT19"/>
<dbReference type="InterPro" id="IPR001661">
    <property type="entry name" value="Glyco_hydro_37"/>
</dbReference>
<dbReference type="GO" id="GO:0005509">
    <property type="term" value="F:calcium ion binding"/>
    <property type="evidence" value="ECO:0007669"/>
    <property type="project" value="InterPro"/>
</dbReference>
<dbReference type="PANTHER" id="PTHR23403:SF6">
    <property type="entry name" value="CYTOSOLIC NEUTRAL TREHALASE-RELATED"/>
    <property type="match status" value="1"/>
</dbReference>
<evidence type="ECO:0000256" key="3">
    <source>
        <dbReference type="ARBA" id="ARBA00022801"/>
    </source>
</evidence>
<protein>
    <recommendedName>
        <fullName evidence="5">Trehalase</fullName>
        <ecNumber evidence="5">3.2.1.28</ecNumber>
    </recommendedName>
    <alternativeName>
        <fullName evidence="5">Alpha-trehalose glucohydrolase</fullName>
    </alternativeName>
</protein>
<accession>G7DT19</accession>
<evidence type="ECO:0000256" key="1">
    <source>
        <dbReference type="ARBA" id="ARBA00001576"/>
    </source>
</evidence>
<dbReference type="Gene3D" id="1.50.10.10">
    <property type="match status" value="1"/>
</dbReference>
<dbReference type="GO" id="GO:0005737">
    <property type="term" value="C:cytoplasm"/>
    <property type="evidence" value="ECO:0007669"/>
    <property type="project" value="InterPro"/>
</dbReference>
<dbReference type="SUPFAM" id="SSF48208">
    <property type="entry name" value="Six-hairpin glycosidases"/>
    <property type="match status" value="1"/>
</dbReference>
<comment type="caution">
    <text evidence="7">The sequence shown here is derived from an EMBL/GenBank/DDBJ whole genome shotgun (WGS) entry which is preliminary data.</text>
</comment>
<reference evidence="7 8" key="1">
    <citation type="journal article" date="2011" name="J. Gen. Appl. Microbiol.">
        <title>Draft genome sequencing of the enigmatic basidiomycete Mixia osmundae.</title>
        <authorList>
            <person name="Nishida H."/>
            <person name="Nagatsuka Y."/>
            <person name="Sugiyama J."/>
        </authorList>
    </citation>
    <scope>NUCLEOTIDE SEQUENCE [LARGE SCALE GENOMIC DNA]</scope>
    <source>
        <strain evidence="8">CBS 9802 / IAM 14324 / JCM 22182 / KY 12970</strain>
    </source>
</reference>
<dbReference type="PANTHER" id="PTHR23403">
    <property type="entry name" value="TREHALASE"/>
    <property type="match status" value="1"/>
</dbReference>
<evidence type="ECO:0000259" key="6">
    <source>
        <dbReference type="Pfam" id="PF07492"/>
    </source>
</evidence>
<dbReference type="InterPro" id="IPR012341">
    <property type="entry name" value="6hp_glycosidase-like_sf"/>
</dbReference>
<dbReference type="AlphaFoldDB" id="G7DT19"/>
<dbReference type="FunCoup" id="G7DT19">
    <property type="interactions" value="30"/>
</dbReference>
<evidence type="ECO:0000256" key="4">
    <source>
        <dbReference type="ARBA" id="ARBA00023295"/>
    </source>
</evidence>
<name>G7DT19_MIXOS</name>
<proteinExistence type="inferred from homology"/>
<dbReference type="PROSITE" id="PS00928">
    <property type="entry name" value="TREHALASE_2"/>
    <property type="match status" value="1"/>
</dbReference>
<dbReference type="EC" id="3.2.1.28" evidence="5"/>
<evidence type="ECO:0000256" key="5">
    <source>
        <dbReference type="RuleBase" id="RU361180"/>
    </source>
</evidence>
<keyword evidence="3 5" id="KW-0378">Hydrolase</keyword>
<dbReference type="Pfam" id="PF07492">
    <property type="entry name" value="Trehalase_Ca-bi"/>
    <property type="match status" value="1"/>
</dbReference>
<dbReference type="Pfam" id="PF01204">
    <property type="entry name" value="Trehalase"/>
    <property type="match status" value="1"/>
</dbReference>
<dbReference type="GO" id="GO:0005993">
    <property type="term" value="P:trehalose catabolic process"/>
    <property type="evidence" value="ECO:0007669"/>
    <property type="project" value="InterPro"/>
</dbReference>